<protein>
    <submittedName>
        <fullName evidence="2">Uncharacterized protein</fullName>
    </submittedName>
</protein>
<dbReference type="AlphaFoldDB" id="A0A6J4VML0"/>
<sequence length="82" mass="8997">MWRSLMLNNPKARELLLGAAGQVNQKVREQIEAFVSSEIAKATAPLRARIAELEERIAALEGGRVAPRPQGSSRSDLDPGRF</sequence>
<organism evidence="2">
    <name type="scientific">uncultured Thermomicrobiales bacterium</name>
    <dbReference type="NCBI Taxonomy" id="1645740"/>
    <lineage>
        <taxon>Bacteria</taxon>
        <taxon>Pseudomonadati</taxon>
        <taxon>Thermomicrobiota</taxon>
        <taxon>Thermomicrobia</taxon>
        <taxon>Thermomicrobiales</taxon>
        <taxon>environmental samples</taxon>
    </lineage>
</organism>
<accession>A0A6J4VML0</accession>
<dbReference type="EMBL" id="CADCWF010000353">
    <property type="protein sequence ID" value="CAA9582384.1"/>
    <property type="molecule type" value="Genomic_DNA"/>
</dbReference>
<proteinExistence type="predicted"/>
<name>A0A6J4VML0_9BACT</name>
<reference evidence="2" key="1">
    <citation type="submission" date="2020-02" db="EMBL/GenBank/DDBJ databases">
        <authorList>
            <person name="Meier V. D."/>
        </authorList>
    </citation>
    <scope>NUCLEOTIDE SEQUENCE</scope>
    <source>
        <strain evidence="2">AVDCRST_MAG59</strain>
    </source>
</reference>
<feature type="region of interest" description="Disordered" evidence="1">
    <location>
        <begin position="61"/>
        <end position="82"/>
    </location>
</feature>
<evidence type="ECO:0000313" key="2">
    <source>
        <dbReference type="EMBL" id="CAA9582384.1"/>
    </source>
</evidence>
<gene>
    <name evidence="2" type="ORF">AVDCRST_MAG59-4958</name>
</gene>
<evidence type="ECO:0000256" key="1">
    <source>
        <dbReference type="SAM" id="MobiDB-lite"/>
    </source>
</evidence>